<evidence type="ECO:0000313" key="3">
    <source>
        <dbReference type="Proteomes" id="UP000000768"/>
    </source>
</evidence>
<name>A0A1B6PU26_SORBI</name>
<dbReference type="OMA" id="CCTVLNP"/>
<dbReference type="EMBL" id="CM000764">
    <property type="protein sequence ID" value="KXG29163.1"/>
    <property type="molecule type" value="Genomic_DNA"/>
</dbReference>
<evidence type="ECO:0000313" key="2">
    <source>
        <dbReference type="EMBL" id="KXG29163.1"/>
    </source>
</evidence>
<evidence type="ECO:0000256" key="1">
    <source>
        <dbReference type="SAM" id="SignalP"/>
    </source>
</evidence>
<sequence>MALDHTRSSCTVHSTTMLVALLLVVSSLLSSTSAEWGREECNVVDYDCMKKWYLCHESCRAKAASMGSWNFRPRCKDHLILQPMECCCTVLNPRPPNYI</sequence>
<keyword evidence="3" id="KW-1185">Reference proteome</keyword>
<dbReference type="InParanoid" id="A0A1B6PU26"/>
<protein>
    <recommendedName>
        <fullName evidence="4">Knottin scorpion toxin-like domain-containing protein</fullName>
    </recommendedName>
</protein>
<gene>
    <name evidence="2" type="ORF">SORBI_3005G221300</name>
</gene>
<dbReference type="AlphaFoldDB" id="A0A1B6PU26"/>
<feature type="signal peptide" evidence="1">
    <location>
        <begin position="1"/>
        <end position="34"/>
    </location>
</feature>
<keyword evidence="1" id="KW-0732">Signal</keyword>
<dbReference type="Gramene" id="KXG29163">
    <property type="protein sequence ID" value="KXG29163"/>
    <property type="gene ID" value="SORBI_3005G221300"/>
</dbReference>
<reference evidence="3" key="2">
    <citation type="journal article" date="2018" name="Plant J.">
        <title>The Sorghum bicolor reference genome: improved assembly, gene annotations, a transcriptome atlas, and signatures of genome organization.</title>
        <authorList>
            <person name="McCormick R.F."/>
            <person name="Truong S.K."/>
            <person name="Sreedasyam A."/>
            <person name="Jenkins J."/>
            <person name="Shu S."/>
            <person name="Sims D."/>
            <person name="Kennedy M."/>
            <person name="Amirebrahimi M."/>
            <person name="Weers B.D."/>
            <person name="McKinley B."/>
            <person name="Mattison A."/>
            <person name="Morishige D.T."/>
            <person name="Grimwood J."/>
            <person name="Schmutz J."/>
            <person name="Mullet J.E."/>
        </authorList>
    </citation>
    <scope>NUCLEOTIDE SEQUENCE [LARGE SCALE GENOMIC DNA]</scope>
    <source>
        <strain evidence="3">cv. BTx623</strain>
    </source>
</reference>
<accession>A0A1B6PU26</accession>
<proteinExistence type="predicted"/>
<organism evidence="2 3">
    <name type="scientific">Sorghum bicolor</name>
    <name type="common">Sorghum</name>
    <name type="synonym">Sorghum vulgare</name>
    <dbReference type="NCBI Taxonomy" id="4558"/>
    <lineage>
        <taxon>Eukaryota</taxon>
        <taxon>Viridiplantae</taxon>
        <taxon>Streptophyta</taxon>
        <taxon>Embryophyta</taxon>
        <taxon>Tracheophyta</taxon>
        <taxon>Spermatophyta</taxon>
        <taxon>Magnoliopsida</taxon>
        <taxon>Liliopsida</taxon>
        <taxon>Poales</taxon>
        <taxon>Poaceae</taxon>
        <taxon>PACMAD clade</taxon>
        <taxon>Panicoideae</taxon>
        <taxon>Andropogonodae</taxon>
        <taxon>Andropogoneae</taxon>
        <taxon>Sorghinae</taxon>
        <taxon>Sorghum</taxon>
    </lineage>
</organism>
<dbReference type="Proteomes" id="UP000000768">
    <property type="component" value="Chromosome 5"/>
</dbReference>
<feature type="chain" id="PRO_5008589300" description="Knottin scorpion toxin-like domain-containing protein" evidence="1">
    <location>
        <begin position="35"/>
        <end position="99"/>
    </location>
</feature>
<reference evidence="2 3" key="1">
    <citation type="journal article" date="2009" name="Nature">
        <title>The Sorghum bicolor genome and the diversification of grasses.</title>
        <authorList>
            <person name="Paterson A.H."/>
            <person name="Bowers J.E."/>
            <person name="Bruggmann R."/>
            <person name="Dubchak I."/>
            <person name="Grimwood J."/>
            <person name="Gundlach H."/>
            <person name="Haberer G."/>
            <person name="Hellsten U."/>
            <person name="Mitros T."/>
            <person name="Poliakov A."/>
            <person name="Schmutz J."/>
            <person name="Spannagl M."/>
            <person name="Tang H."/>
            <person name="Wang X."/>
            <person name="Wicker T."/>
            <person name="Bharti A.K."/>
            <person name="Chapman J."/>
            <person name="Feltus F.A."/>
            <person name="Gowik U."/>
            <person name="Grigoriev I.V."/>
            <person name="Lyons E."/>
            <person name="Maher C.A."/>
            <person name="Martis M."/>
            <person name="Narechania A."/>
            <person name="Otillar R.P."/>
            <person name="Penning B.W."/>
            <person name="Salamov A.A."/>
            <person name="Wang Y."/>
            <person name="Zhang L."/>
            <person name="Carpita N.C."/>
            <person name="Freeling M."/>
            <person name="Gingle A.R."/>
            <person name="Hash C.T."/>
            <person name="Keller B."/>
            <person name="Klein P."/>
            <person name="Kresovich S."/>
            <person name="McCann M.C."/>
            <person name="Ming R."/>
            <person name="Peterson D.G."/>
            <person name="Mehboob-ur-Rahman"/>
            <person name="Ware D."/>
            <person name="Westhoff P."/>
            <person name="Mayer K.F."/>
            <person name="Messing J."/>
            <person name="Rokhsar D.S."/>
        </authorList>
    </citation>
    <scope>NUCLEOTIDE SEQUENCE [LARGE SCALE GENOMIC DNA]</scope>
    <source>
        <strain evidence="3">cv. BTx623</strain>
    </source>
</reference>
<evidence type="ECO:0008006" key="4">
    <source>
        <dbReference type="Google" id="ProtNLM"/>
    </source>
</evidence>